<name>A0A8J8WEQ6_CHIOP</name>
<gene>
    <name evidence="1" type="ORF">GWK47_003086</name>
</gene>
<dbReference type="AlphaFoldDB" id="A0A8J8WEQ6"/>
<reference evidence="1" key="1">
    <citation type="submission" date="2020-07" db="EMBL/GenBank/DDBJ databases">
        <title>The High-quality genome of the commercially important snow crab, Chionoecetes opilio.</title>
        <authorList>
            <person name="Jeong J.-H."/>
            <person name="Ryu S."/>
        </authorList>
    </citation>
    <scope>NUCLEOTIDE SEQUENCE</scope>
    <source>
        <strain evidence="1">MADBK_172401_WGS</strain>
        <tissue evidence="1">Digestive gland</tissue>
    </source>
</reference>
<dbReference type="Proteomes" id="UP000770661">
    <property type="component" value="Unassembled WGS sequence"/>
</dbReference>
<dbReference type="OrthoDB" id="7476844at2759"/>
<accession>A0A8J8WEQ6</accession>
<evidence type="ECO:0000313" key="2">
    <source>
        <dbReference type="Proteomes" id="UP000770661"/>
    </source>
</evidence>
<proteinExistence type="predicted"/>
<keyword evidence="2" id="KW-1185">Reference proteome</keyword>
<comment type="caution">
    <text evidence="1">The sequence shown here is derived from an EMBL/GenBank/DDBJ whole genome shotgun (WGS) entry which is preliminary data.</text>
</comment>
<evidence type="ECO:0000313" key="1">
    <source>
        <dbReference type="EMBL" id="KAG0696862.1"/>
    </source>
</evidence>
<organism evidence="1 2">
    <name type="scientific">Chionoecetes opilio</name>
    <name type="common">Atlantic snow crab</name>
    <name type="synonym">Cancer opilio</name>
    <dbReference type="NCBI Taxonomy" id="41210"/>
    <lineage>
        <taxon>Eukaryota</taxon>
        <taxon>Metazoa</taxon>
        <taxon>Ecdysozoa</taxon>
        <taxon>Arthropoda</taxon>
        <taxon>Crustacea</taxon>
        <taxon>Multicrustacea</taxon>
        <taxon>Malacostraca</taxon>
        <taxon>Eumalacostraca</taxon>
        <taxon>Eucarida</taxon>
        <taxon>Decapoda</taxon>
        <taxon>Pleocyemata</taxon>
        <taxon>Brachyura</taxon>
        <taxon>Eubrachyura</taxon>
        <taxon>Majoidea</taxon>
        <taxon>Majidae</taxon>
        <taxon>Chionoecetes</taxon>
    </lineage>
</organism>
<protein>
    <recommendedName>
        <fullName evidence="3">Endonuclease/exonuclease/phosphatase domain-containing protein</fullName>
    </recommendedName>
</protein>
<dbReference type="EMBL" id="JACEEZ010025850">
    <property type="protein sequence ID" value="KAG0696862.1"/>
    <property type="molecule type" value="Genomic_DNA"/>
</dbReference>
<evidence type="ECO:0008006" key="3">
    <source>
        <dbReference type="Google" id="ProtNLM"/>
    </source>
</evidence>
<sequence>MAGLIKNQILKHLSKDKQQLYLGKRASLIDDATERHIYIIGDFNARPGSAVFTGLSDVCAEGEDEIVGMWGRHLEATLNCVRSEETEAALREVLRGTTLQGYTAVIYAEVQDILRGLSGSEALSMDGLPSGAFKHAPPLLNVWLSVFINACVLHQF</sequence>